<keyword evidence="1" id="KW-0472">Membrane</keyword>
<name>A0A8S5MQ51_9CAUD</name>
<feature type="transmembrane region" description="Helical" evidence="1">
    <location>
        <begin position="21"/>
        <end position="38"/>
    </location>
</feature>
<evidence type="ECO:0000313" key="3">
    <source>
        <dbReference type="EMBL" id="DAD84075.1"/>
    </source>
</evidence>
<keyword evidence="1" id="KW-0812">Transmembrane</keyword>
<dbReference type="EMBL" id="BK014952">
    <property type="protein sequence ID" value="DAD84075.1"/>
    <property type="molecule type" value="Genomic_DNA"/>
</dbReference>
<evidence type="ECO:0000259" key="2">
    <source>
        <dbReference type="Pfam" id="PF01832"/>
    </source>
</evidence>
<dbReference type="Pfam" id="PF01832">
    <property type="entry name" value="Glucosaminidase"/>
    <property type="match status" value="1"/>
</dbReference>
<feature type="domain" description="Mannosyl-glycoprotein endo-beta-N-acetylglucosamidase-like" evidence="2">
    <location>
        <begin position="72"/>
        <end position="163"/>
    </location>
</feature>
<keyword evidence="1" id="KW-1133">Transmembrane helix</keyword>
<accession>A0A8S5MQ51</accession>
<protein>
    <submittedName>
        <fullName evidence="3">Mannosyl-glycoprotein endo-beta-N-acetylglucosaminidase</fullName>
    </submittedName>
</protein>
<dbReference type="GO" id="GO:0004040">
    <property type="term" value="F:amidase activity"/>
    <property type="evidence" value="ECO:0007669"/>
    <property type="project" value="InterPro"/>
</dbReference>
<organism evidence="3">
    <name type="scientific">Podoviridae sp. ctoqT5</name>
    <dbReference type="NCBI Taxonomy" id="2826577"/>
    <lineage>
        <taxon>Viruses</taxon>
        <taxon>Duplodnaviria</taxon>
        <taxon>Heunggongvirae</taxon>
        <taxon>Uroviricota</taxon>
        <taxon>Caudoviricetes</taxon>
    </lineage>
</organism>
<dbReference type="InterPro" id="IPR002901">
    <property type="entry name" value="MGlyc_endo_b_GlcNAc-like_dom"/>
</dbReference>
<sequence>MKKYKTTGGGLLGIINRAKKPLICLMVSAAMLGAYSFACADDLEVRQLQGGGMTVEYIPFESEYSHKMDKLIEAECMKLGIDETTAIAIARLETGHYTSRLFTESNNFGGMGDGKRYYTYETPEDGVKAFVKMIKAYADKGMDTPKKMQKTYCPNNEAWADMVEELKGEIR</sequence>
<reference evidence="3" key="1">
    <citation type="journal article" date="2021" name="Proc. Natl. Acad. Sci. U.S.A.">
        <title>A Catalog of Tens of Thousands of Viruses from Human Metagenomes Reveals Hidden Associations with Chronic Diseases.</title>
        <authorList>
            <person name="Tisza M.J."/>
            <person name="Buck C.B."/>
        </authorList>
    </citation>
    <scope>NUCLEOTIDE SEQUENCE</scope>
    <source>
        <strain evidence="3">CtoqT5</strain>
    </source>
</reference>
<dbReference type="Gene3D" id="1.10.530.10">
    <property type="match status" value="1"/>
</dbReference>
<evidence type="ECO:0000256" key="1">
    <source>
        <dbReference type="SAM" id="Phobius"/>
    </source>
</evidence>
<proteinExistence type="predicted"/>